<accession>A0AAD3CLA3</accession>
<keyword evidence="1" id="KW-0732">Signal</keyword>
<dbReference type="Proteomes" id="UP001054902">
    <property type="component" value="Unassembled WGS sequence"/>
</dbReference>
<comment type="caution">
    <text evidence="2">The sequence shown here is derived from an EMBL/GenBank/DDBJ whole genome shotgun (WGS) entry which is preliminary data.</text>
</comment>
<feature type="signal peptide" evidence="1">
    <location>
        <begin position="1"/>
        <end position="20"/>
    </location>
</feature>
<proteinExistence type="predicted"/>
<name>A0AAD3CLA3_9STRA</name>
<gene>
    <name evidence="2" type="ORF">CTEN210_03446</name>
</gene>
<sequence>MFRSPLLLLSLQALVASVLGDSIVIEGWDAASLEPYLRDDGNYTAVSYLGETVTFTAGAVQFDDEDAWLSCNYTASETVDGDVYETWPEGVTFKQLGKQGYRGTKFFGPTDEATCLDDMRIKILMKNKVWKNKAGNKKAPKVCSGTEIAEPAVNGGCGAKCKKTRECFGWQLEAVKVRGQPGKPTRTCNYFSEVTGVEDAEAPEGNIAKFISKCKWAPEENTLPQEDEEE</sequence>
<protein>
    <submittedName>
        <fullName evidence="2">Uncharacterized protein</fullName>
    </submittedName>
</protein>
<evidence type="ECO:0000313" key="3">
    <source>
        <dbReference type="Proteomes" id="UP001054902"/>
    </source>
</evidence>
<evidence type="ECO:0000256" key="1">
    <source>
        <dbReference type="SAM" id="SignalP"/>
    </source>
</evidence>
<keyword evidence="3" id="KW-1185">Reference proteome</keyword>
<reference evidence="2 3" key="1">
    <citation type="journal article" date="2021" name="Sci. Rep.">
        <title>The genome of the diatom Chaetoceros tenuissimus carries an ancient integrated fragment of an extant virus.</title>
        <authorList>
            <person name="Hongo Y."/>
            <person name="Kimura K."/>
            <person name="Takaki Y."/>
            <person name="Yoshida Y."/>
            <person name="Baba S."/>
            <person name="Kobayashi G."/>
            <person name="Nagasaki K."/>
            <person name="Hano T."/>
            <person name="Tomaru Y."/>
        </authorList>
    </citation>
    <scope>NUCLEOTIDE SEQUENCE [LARGE SCALE GENOMIC DNA]</scope>
    <source>
        <strain evidence="2 3">NIES-3715</strain>
    </source>
</reference>
<feature type="chain" id="PRO_5042040512" evidence="1">
    <location>
        <begin position="21"/>
        <end position="230"/>
    </location>
</feature>
<organism evidence="2 3">
    <name type="scientific">Chaetoceros tenuissimus</name>
    <dbReference type="NCBI Taxonomy" id="426638"/>
    <lineage>
        <taxon>Eukaryota</taxon>
        <taxon>Sar</taxon>
        <taxon>Stramenopiles</taxon>
        <taxon>Ochrophyta</taxon>
        <taxon>Bacillariophyta</taxon>
        <taxon>Coscinodiscophyceae</taxon>
        <taxon>Chaetocerotophycidae</taxon>
        <taxon>Chaetocerotales</taxon>
        <taxon>Chaetocerotaceae</taxon>
        <taxon>Chaetoceros</taxon>
    </lineage>
</organism>
<evidence type="ECO:0000313" key="2">
    <source>
        <dbReference type="EMBL" id="GFH46971.1"/>
    </source>
</evidence>
<dbReference type="EMBL" id="BLLK01000022">
    <property type="protein sequence ID" value="GFH46971.1"/>
    <property type="molecule type" value="Genomic_DNA"/>
</dbReference>
<dbReference type="AlphaFoldDB" id="A0AAD3CLA3"/>